<dbReference type="InterPro" id="IPR036259">
    <property type="entry name" value="MFS_trans_sf"/>
</dbReference>
<protein>
    <recommendedName>
        <fullName evidence="9">Proton-coupled folate transporter</fullName>
    </recommendedName>
</protein>
<feature type="transmembrane region" description="Helical" evidence="6">
    <location>
        <begin position="376"/>
        <end position="401"/>
    </location>
</feature>
<dbReference type="Pfam" id="PF07690">
    <property type="entry name" value="MFS_1"/>
    <property type="match status" value="1"/>
</dbReference>
<feature type="transmembrane region" description="Helical" evidence="6">
    <location>
        <begin position="288"/>
        <end position="312"/>
    </location>
</feature>
<feature type="transmembrane region" description="Helical" evidence="6">
    <location>
        <begin position="251"/>
        <end position="276"/>
    </location>
</feature>
<keyword evidence="4 6" id="KW-0472">Membrane</keyword>
<feature type="transmembrane region" description="Helical" evidence="6">
    <location>
        <begin position="501"/>
        <end position="524"/>
    </location>
</feature>
<reference evidence="7" key="1">
    <citation type="journal article" date="2023" name="G3 (Bethesda)">
        <title>A reference genome for the long-term kleptoplast-retaining sea slug Elysia crispata morphotype clarki.</title>
        <authorList>
            <person name="Eastman K.E."/>
            <person name="Pendleton A.L."/>
            <person name="Shaikh M.A."/>
            <person name="Suttiyut T."/>
            <person name="Ogas R."/>
            <person name="Tomko P."/>
            <person name="Gavelis G."/>
            <person name="Widhalm J.R."/>
            <person name="Wisecaver J.H."/>
        </authorList>
    </citation>
    <scope>NUCLEOTIDE SEQUENCE</scope>
    <source>
        <strain evidence="7">ECLA1</strain>
    </source>
</reference>
<keyword evidence="2 6" id="KW-0812">Transmembrane</keyword>
<feature type="compositionally biased region" description="Polar residues" evidence="5">
    <location>
        <begin position="12"/>
        <end position="41"/>
    </location>
</feature>
<feature type="transmembrane region" description="Helical" evidence="6">
    <location>
        <begin position="536"/>
        <end position="555"/>
    </location>
</feature>
<dbReference type="InterPro" id="IPR011701">
    <property type="entry name" value="MFS"/>
</dbReference>
<feature type="transmembrane region" description="Helical" evidence="6">
    <location>
        <begin position="124"/>
        <end position="144"/>
    </location>
</feature>
<dbReference type="AlphaFoldDB" id="A0AAE0ZSF9"/>
<evidence type="ECO:0000256" key="5">
    <source>
        <dbReference type="SAM" id="MobiDB-lite"/>
    </source>
</evidence>
<comment type="subcellular location">
    <subcellularLocation>
        <location evidence="1">Membrane</location>
        <topology evidence="1">Multi-pass membrane protein</topology>
    </subcellularLocation>
</comment>
<evidence type="ECO:0008006" key="9">
    <source>
        <dbReference type="Google" id="ProtNLM"/>
    </source>
</evidence>
<dbReference type="Gene3D" id="1.20.1250.20">
    <property type="entry name" value="MFS general substrate transporter like domains"/>
    <property type="match status" value="1"/>
</dbReference>
<feature type="transmembrane region" description="Helical" evidence="6">
    <location>
        <begin position="194"/>
        <end position="212"/>
    </location>
</feature>
<feature type="compositionally biased region" description="Basic and acidic residues" evidence="5">
    <location>
        <begin position="1"/>
        <end position="11"/>
    </location>
</feature>
<comment type="caution">
    <text evidence="7">The sequence shown here is derived from an EMBL/GenBank/DDBJ whole genome shotgun (WGS) entry which is preliminary data.</text>
</comment>
<evidence type="ECO:0000256" key="1">
    <source>
        <dbReference type="ARBA" id="ARBA00004141"/>
    </source>
</evidence>
<evidence type="ECO:0000256" key="3">
    <source>
        <dbReference type="ARBA" id="ARBA00022989"/>
    </source>
</evidence>
<evidence type="ECO:0000313" key="8">
    <source>
        <dbReference type="Proteomes" id="UP001283361"/>
    </source>
</evidence>
<feature type="region of interest" description="Disordered" evidence="5">
    <location>
        <begin position="1"/>
        <end position="51"/>
    </location>
</feature>
<dbReference type="PANTHER" id="PTHR23507:SF1">
    <property type="entry name" value="FI18259P1-RELATED"/>
    <property type="match status" value="1"/>
</dbReference>
<dbReference type="EMBL" id="JAWDGP010003451">
    <property type="protein sequence ID" value="KAK3774201.1"/>
    <property type="molecule type" value="Genomic_DNA"/>
</dbReference>
<dbReference type="GO" id="GO:0016020">
    <property type="term" value="C:membrane"/>
    <property type="evidence" value="ECO:0007669"/>
    <property type="project" value="UniProtKB-SubCell"/>
</dbReference>
<evidence type="ECO:0000313" key="7">
    <source>
        <dbReference type="EMBL" id="KAK3774201.1"/>
    </source>
</evidence>
<feature type="transmembrane region" description="Helical" evidence="6">
    <location>
        <begin position="224"/>
        <end position="245"/>
    </location>
</feature>
<dbReference type="Proteomes" id="UP001283361">
    <property type="component" value="Unassembled WGS sequence"/>
</dbReference>
<name>A0AAE0ZSF9_9GAST</name>
<keyword evidence="3 6" id="KW-1133">Transmembrane helix</keyword>
<dbReference type="GO" id="GO:0022857">
    <property type="term" value="F:transmembrane transporter activity"/>
    <property type="evidence" value="ECO:0007669"/>
    <property type="project" value="InterPro"/>
</dbReference>
<evidence type="ECO:0000256" key="6">
    <source>
        <dbReference type="SAM" id="Phobius"/>
    </source>
</evidence>
<gene>
    <name evidence="7" type="ORF">RRG08_001335</name>
</gene>
<feature type="transmembrane region" description="Helical" evidence="6">
    <location>
        <begin position="318"/>
        <end position="339"/>
    </location>
</feature>
<accession>A0AAE0ZSF9</accession>
<feature type="transmembrane region" description="Helical" evidence="6">
    <location>
        <begin position="413"/>
        <end position="435"/>
    </location>
</feature>
<dbReference type="PANTHER" id="PTHR23507">
    <property type="entry name" value="ZGC:174356"/>
    <property type="match status" value="1"/>
</dbReference>
<evidence type="ECO:0000256" key="2">
    <source>
        <dbReference type="ARBA" id="ARBA00022692"/>
    </source>
</evidence>
<sequence>MDNKVPCRAKDSSVSQRPATSNDDHWQNSISNNPGSVQSQDEPIIEPISFSGTTSTTAAKLMARRNERKWQAKPPPVFESMRKTAVRSGTPTLVHAHVAREPRDQTKTGGVATTRGYSLTQSRVMTQVVAMLYFAGFLCTNSLMPQYMVLRLTKDGQGLVNGSQTAALSSPCNKSNSSSTAHADAIQSKASQEMLSFTLAASIPSLFTCLFAGGYSDTFGRRPLLLTGCLTGSLKMLLTSIIIKLELPTWLFYIAYATDGLSGSWTILFVMLVSSIADTNPDKKDRAFWVAVLGCAISVVGAILLVLTGVLIDKLGFFAASIMCVASASLAFILALFFFPETFPPQRDKKLTGLASVRKIANYFFLGGSLRERLRLWTCLFIFMLTVVPQLCLVTMDTLYLLHRPFCWTHSNIGIYSGARMAGTFLTGIIILRLFQNCCQPEILAMVGLMFQTASFVLEAESKKFWHMLLVPVVDSPSTISIPVIRAILSSLGSSADQGAINSSVAVVEVVINLVGNVGVLSIYSATLSGPLPGAVYLFLASCGLAAFFLYLVYFKLRRPINTNYEQLVD</sequence>
<organism evidence="7 8">
    <name type="scientific">Elysia crispata</name>
    <name type="common">lettuce slug</name>
    <dbReference type="NCBI Taxonomy" id="231223"/>
    <lineage>
        <taxon>Eukaryota</taxon>
        <taxon>Metazoa</taxon>
        <taxon>Spiralia</taxon>
        <taxon>Lophotrochozoa</taxon>
        <taxon>Mollusca</taxon>
        <taxon>Gastropoda</taxon>
        <taxon>Heterobranchia</taxon>
        <taxon>Euthyneura</taxon>
        <taxon>Panpulmonata</taxon>
        <taxon>Sacoglossa</taxon>
        <taxon>Placobranchoidea</taxon>
        <taxon>Plakobranchidae</taxon>
        <taxon>Elysia</taxon>
    </lineage>
</organism>
<proteinExistence type="predicted"/>
<dbReference type="SUPFAM" id="SSF103473">
    <property type="entry name" value="MFS general substrate transporter"/>
    <property type="match status" value="1"/>
</dbReference>
<evidence type="ECO:0000256" key="4">
    <source>
        <dbReference type="ARBA" id="ARBA00023136"/>
    </source>
</evidence>
<keyword evidence="8" id="KW-1185">Reference proteome</keyword>